<dbReference type="Gene3D" id="3.90.830.10">
    <property type="entry name" value="Syntaxin Binding Protein 1, Chain A, domain 2"/>
    <property type="match status" value="1"/>
</dbReference>
<dbReference type="Gene3D" id="1.25.40.850">
    <property type="match status" value="1"/>
</dbReference>
<dbReference type="Gene3D" id="3.40.50.2060">
    <property type="match status" value="1"/>
</dbReference>
<feature type="compositionally biased region" description="Polar residues" evidence="2">
    <location>
        <begin position="275"/>
        <end position="285"/>
    </location>
</feature>
<dbReference type="InterPro" id="IPR043154">
    <property type="entry name" value="Sec-1-like_dom1"/>
</dbReference>
<dbReference type="InterPro" id="IPR001619">
    <property type="entry name" value="Sec1-like"/>
</dbReference>
<reference evidence="3 4" key="1">
    <citation type="journal article" date="2016" name="Nat. Commun.">
        <title>Extremotolerant tardigrade genome and improved radiotolerance of human cultured cells by tardigrade-unique protein.</title>
        <authorList>
            <person name="Hashimoto T."/>
            <person name="Horikawa D.D."/>
            <person name="Saito Y."/>
            <person name="Kuwahara H."/>
            <person name="Kozuka-Hata H."/>
            <person name="Shin-I T."/>
            <person name="Minakuchi Y."/>
            <person name="Ohishi K."/>
            <person name="Motoyama A."/>
            <person name="Aizu T."/>
            <person name="Enomoto A."/>
            <person name="Kondo K."/>
            <person name="Tanaka S."/>
            <person name="Hara Y."/>
            <person name="Koshikawa S."/>
            <person name="Sagara H."/>
            <person name="Miura T."/>
            <person name="Yokobori S."/>
            <person name="Miyagawa K."/>
            <person name="Suzuki Y."/>
            <person name="Kubo T."/>
            <person name="Oyama M."/>
            <person name="Kohara Y."/>
            <person name="Fujiyama A."/>
            <person name="Arakawa K."/>
            <person name="Katayama T."/>
            <person name="Toyoda A."/>
            <person name="Kunieda T."/>
        </authorList>
    </citation>
    <scope>NUCLEOTIDE SEQUENCE [LARGE SCALE GENOMIC DNA]</scope>
    <source>
        <strain evidence="3 4">YOKOZUNA-1</strain>
    </source>
</reference>
<gene>
    <name evidence="3" type="primary">RvY_19281-1</name>
    <name evidence="3" type="synonym">RvY_19281.1</name>
    <name evidence="3" type="ORF">RvY_19281</name>
</gene>
<evidence type="ECO:0000256" key="1">
    <source>
        <dbReference type="ARBA" id="ARBA00009884"/>
    </source>
</evidence>
<dbReference type="PANTHER" id="PTHR11679">
    <property type="entry name" value="VESICLE PROTEIN SORTING-ASSOCIATED"/>
    <property type="match status" value="1"/>
</dbReference>
<dbReference type="InterPro" id="IPR043155">
    <property type="entry name" value="VPS33_dom3b"/>
</dbReference>
<organism evidence="3 4">
    <name type="scientific">Ramazzottius varieornatus</name>
    <name type="common">Water bear</name>
    <name type="synonym">Tardigrade</name>
    <dbReference type="NCBI Taxonomy" id="947166"/>
    <lineage>
        <taxon>Eukaryota</taxon>
        <taxon>Metazoa</taxon>
        <taxon>Ecdysozoa</taxon>
        <taxon>Tardigrada</taxon>
        <taxon>Eutardigrada</taxon>
        <taxon>Parachela</taxon>
        <taxon>Hypsibioidea</taxon>
        <taxon>Ramazzottiidae</taxon>
        <taxon>Ramazzottius</taxon>
    </lineage>
</organism>
<evidence type="ECO:0008006" key="5">
    <source>
        <dbReference type="Google" id="ProtNLM"/>
    </source>
</evidence>
<evidence type="ECO:0000256" key="2">
    <source>
        <dbReference type="SAM" id="MobiDB-lite"/>
    </source>
</evidence>
<accession>A0A1D1WC74</accession>
<sequence>MVHIDRNVINFLTFKERARKDLLKCIDDCPGTKALVWDDYLIGPFSQLADYSVLQDHQVTRMFTLAKSEFPSNMDFTSMIFLVRAELKIVKRIAKFLSKAASVKKASLPKIYVCFVPAISSVCQKALIENLPAAAQLVHEFRACPVGAIPLETDVMSLEHENSFRGLFLEEDPSCLHHLTIAIKDIQKVHGVIPNIYGKGKYAKQLIDMVVKHGKDAPNSEWNIACRFDNLFIIDRTVDLITIMPTQLTYEGLIDECFGIHQATVRLPADKFPNMGTSSKNPDQSESGRKDAPEKKIILNSSDELFTEIRDLNFSAVGPVFSGKAKFLNAKLGERFSAKEVAEMKEFVAKMPHLLSLKQSLTTFMTVAELIKPFVNNDNFLESLEVQQGFLSGQDADKVHPYIEQLIAQCEPFDQVIRLIVLQSEVNGGLKQPVLAHYKRDIIHSYGFEEIVSLNNMEKAGLFRTANKKWFRMARDALKLFVEHSDSSASKDISYIFSGYAPLSVRLAKHLVFPGWRTISDLLEVIPGEKIEAKQKIPEHLRKRRNSISSSVSSAGEEPAVVSLVVYIGGVTYAEVSALRHLSNQEHTSSIFYVLTTEMLSGTALIKSLKETMKTTVF</sequence>
<dbReference type="Gene3D" id="3.40.50.1910">
    <property type="match status" value="2"/>
</dbReference>
<proteinExistence type="inferred from homology"/>
<evidence type="ECO:0000313" key="3">
    <source>
        <dbReference type="EMBL" id="GAV09799.1"/>
    </source>
</evidence>
<dbReference type="EMBL" id="BDGG01000028">
    <property type="protein sequence ID" value="GAV09799.1"/>
    <property type="molecule type" value="Genomic_DNA"/>
</dbReference>
<dbReference type="InterPro" id="IPR027482">
    <property type="entry name" value="Sec1-like_dom2"/>
</dbReference>
<dbReference type="InterPro" id="IPR036045">
    <property type="entry name" value="Sec1-like_sf"/>
</dbReference>
<name>A0A1D1WC74_RAMVA</name>
<keyword evidence="4" id="KW-1185">Reference proteome</keyword>
<feature type="region of interest" description="Disordered" evidence="2">
    <location>
        <begin position="271"/>
        <end position="294"/>
    </location>
</feature>
<dbReference type="Proteomes" id="UP000186922">
    <property type="component" value="Unassembled WGS sequence"/>
</dbReference>
<dbReference type="SUPFAM" id="SSF56815">
    <property type="entry name" value="Sec1/munc18-like (SM) proteins"/>
    <property type="match status" value="1"/>
</dbReference>
<dbReference type="AlphaFoldDB" id="A0A1D1WC74"/>
<comment type="similarity">
    <text evidence="1">Belongs to the STXBP/unc-18/SEC1 family.</text>
</comment>
<dbReference type="InterPro" id="IPR043127">
    <property type="entry name" value="Sec-1-like_dom3a"/>
</dbReference>
<dbReference type="OrthoDB" id="10262287at2759"/>
<protein>
    <recommendedName>
        <fullName evidence="5">Vacuolar protein sorting-associated protein 33A</fullName>
    </recommendedName>
</protein>
<evidence type="ECO:0000313" key="4">
    <source>
        <dbReference type="Proteomes" id="UP000186922"/>
    </source>
</evidence>
<dbReference type="STRING" id="947166.A0A1D1WC74"/>
<dbReference type="Pfam" id="PF00995">
    <property type="entry name" value="Sec1"/>
    <property type="match status" value="1"/>
</dbReference>
<dbReference type="GO" id="GO:0016192">
    <property type="term" value="P:vesicle-mediated transport"/>
    <property type="evidence" value="ECO:0007669"/>
    <property type="project" value="InterPro"/>
</dbReference>
<comment type="caution">
    <text evidence="3">The sequence shown here is derived from an EMBL/GenBank/DDBJ whole genome shotgun (WGS) entry which is preliminary data.</text>
</comment>